<evidence type="ECO:0000256" key="19">
    <source>
        <dbReference type="ARBA" id="ARBA00023163"/>
    </source>
</evidence>
<evidence type="ECO:0000259" key="23">
    <source>
        <dbReference type="PROSITE" id="PS50824"/>
    </source>
</evidence>
<keyword evidence="20" id="KW-0395">Inflammatory response</keyword>
<reference evidence="25" key="1">
    <citation type="submission" date="2025-08" db="UniProtKB">
        <authorList>
            <consortium name="Ensembl"/>
        </authorList>
    </citation>
    <scope>IDENTIFICATION</scope>
</reference>
<keyword evidence="14" id="KW-0391">Immunity</keyword>
<evidence type="ECO:0000256" key="8">
    <source>
        <dbReference type="ARBA" id="ARBA00022525"/>
    </source>
</evidence>
<evidence type="ECO:0000256" key="20">
    <source>
        <dbReference type="ARBA" id="ARBA00023198"/>
    </source>
</evidence>
<dbReference type="Proteomes" id="UP000694620">
    <property type="component" value="Unassembled WGS sequence"/>
</dbReference>
<sequence>MDFLKKRLEKILKKLGNYPLKQFWNKLGSFERKHKCKHIPSSELERAEKSARPAVEIAQLMVGHYGVKAEDIALDVLNEIGRKDLAVKFKDNKEESTVYSKRKTTDYSKQYKEEIKDNLAKIREYNSLPGETVDFNARYTKLILVNKHQQVEEKKMELEAKGKTHTHLMEKHRDSSINIEHLFSAIENKTKEPKTVVIQGPSGIGKSFTVHKIMLDWASGKLFSDRFSYVFHLCCRELRIWENNSLEDLIMQCSETLKPAMQEIQSDPKSVLFIFDGFDELKLFPEDGESKDGKNVATSVVIKLLKKNILREASLLITTRPTALHILEKIVNIERCVEVVGFLEEEIKDYFIKSFQNEKEAISAFNIIEENKVVLSMCFVPIFCWIVCSIMKTGGQNSEQIMKNMKTDSQVMLHFINHLLEHHCMSSTSGKIEFLQKVNKLAFFGIREEKRVFTEKDLSMFSINTDNNETTFFSKLFFKADARRHVLYHFLHLTVQELFAAIYCVSRSSNEEIEQLLNDSLETKNQNLIHVVRFIFGLSSVKSQEMIEGGCQITLSSNLRIHLHNWFPKAVMSFRDNRPFLLQLLYCVYEIQDAEFAAYAMMVLSHINFRISTLNKIDCTVIKYCIEHTDSLEQLDLCCCNLEEKEIKILWKVIFKSQDIRISVKNMTKDAVEDFCRIISAQKMYNYLQLYVKKTRHMYDFLLQANKSDAETSISVCDVSVSCLIHLFKKIIPKYKPAYIQVSGEFDSVAVNTFTKLLKCEDYTPKHLSIKTKLLNEASAECICNHLSSHYKVKCAKWELSRDHENWITLKYETGIYKPRSVHFFIHTNEMAFGLSRPEEMWEENDNKEGHKFSVSGLSELSTLSICKMIIPKCKPSDIQLSSEIGEETMKSVIDILKTEKYTPKNLRLESKNMSEASVKDFCCIEFADNIIKKNTWQLSQNEENDDIILCYYGGGSWLSITVSGVWTYNLKNICKIVILNFKPEAVVLNGEPSEQIVAIIIEIMRNTDFTLKNLRIKNSNLSHESAERIWNILAEEIKMKNVNWKLESGNHKSGFSLKYNIDQSESSFSVDNINEVKISNICKIIIAKFTPMNIELSGELGEHTIKSTVEILYSKGYATQNLRIRSQILAEASAENICVTLPVDNKIKIMKWEINKDGKTYFELELKNAISESRFSVSGFSETVMVGICKIIIPKYKPSEINISGEFGQESIKSVTEILKNTDYVPQHLSIHGFSLSDTSAENICSLLFLGTEGKNMSWKFSPLEESDYKLNYAETWNTLKCKVNGCETSFSFCQKSKCNVINICKKIIPKYKPSEIILTGEFDEEILKFVITVFKDEDYSPHYLRLLIWNLPETSAKHIATILTTEVKMRNNSWELIAYRSVDLTYFSIDDDHDDYIAEPTVTLKYEAGGAESRLSFSNLNELNMINLCKIIVPKNKPADFSLSGEFGEETVKSFFEILNNEDYTPKNVRLQIRNLTEVSVENIYTFLHTDIKMKYVSWKLLEDYSKFDEDLLLDEDNLITLKYEAECSETSLSVFSRYPPEVMDNCQNKIIKYRPQNIILSGAIGEKTSKDFLQILKNENHTPKYLSIGCSILNNAKLQNICTFLTSANEIKTMSWELFRRFGDEEGYDKINWISLTQEDDGSSIR</sequence>
<dbReference type="PANTHER" id="PTHR45690:SF19">
    <property type="entry name" value="NACHT, LRR AND PYD DOMAINS-CONTAINING PROTEIN 3"/>
    <property type="match status" value="1"/>
</dbReference>
<evidence type="ECO:0000256" key="13">
    <source>
        <dbReference type="ARBA" id="ARBA00022843"/>
    </source>
</evidence>
<comment type="subcellular location">
    <subcellularLocation>
        <location evidence="4">Cytoplasm</location>
    </subcellularLocation>
    <subcellularLocation>
        <location evidence="3">Endomembrane system</location>
    </subcellularLocation>
    <subcellularLocation>
        <location evidence="2">Endoplasmic reticulum</location>
    </subcellularLocation>
    <subcellularLocation>
        <location evidence="5">Golgi apparatus</location>
    </subcellularLocation>
    <subcellularLocation>
        <location evidence="1">Nucleus</location>
    </subcellularLocation>
    <subcellularLocation>
        <location evidence="6">Secreted</location>
    </subcellularLocation>
</comment>
<protein>
    <submittedName>
        <fullName evidence="25">Uncharacterized LOC114643132</fullName>
    </submittedName>
</protein>
<dbReference type="SUPFAM" id="SSF47986">
    <property type="entry name" value="DEATH domain"/>
    <property type="match status" value="1"/>
</dbReference>
<evidence type="ECO:0000256" key="3">
    <source>
        <dbReference type="ARBA" id="ARBA00004308"/>
    </source>
</evidence>
<evidence type="ECO:0000256" key="14">
    <source>
        <dbReference type="ARBA" id="ARBA00022859"/>
    </source>
</evidence>
<keyword evidence="12" id="KW-0256">Endoplasmic reticulum</keyword>
<keyword evidence="11" id="KW-0677">Repeat</keyword>
<evidence type="ECO:0000256" key="16">
    <source>
        <dbReference type="ARBA" id="ARBA00023034"/>
    </source>
</evidence>
<evidence type="ECO:0000256" key="17">
    <source>
        <dbReference type="ARBA" id="ARBA00023136"/>
    </source>
</evidence>
<proteinExistence type="predicted"/>
<keyword evidence="19" id="KW-0804">Transcription</keyword>
<dbReference type="SUPFAM" id="SSF52540">
    <property type="entry name" value="P-loop containing nucleoside triphosphate hydrolases"/>
    <property type="match status" value="1"/>
</dbReference>
<evidence type="ECO:0000256" key="7">
    <source>
        <dbReference type="ARBA" id="ARBA00022490"/>
    </source>
</evidence>
<evidence type="ECO:0000256" key="21">
    <source>
        <dbReference type="ARBA" id="ARBA00023242"/>
    </source>
</evidence>
<dbReference type="Pfam" id="PF14484">
    <property type="entry name" value="FISNA"/>
    <property type="match status" value="1"/>
</dbReference>
<organism evidence="25 26">
    <name type="scientific">Erpetoichthys calabaricus</name>
    <name type="common">Rope fish</name>
    <name type="synonym">Calamoichthys calabaricus</name>
    <dbReference type="NCBI Taxonomy" id="27687"/>
    <lineage>
        <taxon>Eukaryota</taxon>
        <taxon>Metazoa</taxon>
        <taxon>Chordata</taxon>
        <taxon>Craniata</taxon>
        <taxon>Vertebrata</taxon>
        <taxon>Euteleostomi</taxon>
        <taxon>Actinopterygii</taxon>
        <taxon>Polypteriformes</taxon>
        <taxon>Polypteridae</taxon>
        <taxon>Erpetoichthys</taxon>
    </lineage>
</organism>
<dbReference type="PROSITE" id="PS50824">
    <property type="entry name" value="DAPIN"/>
    <property type="match status" value="1"/>
</dbReference>
<keyword evidence="10" id="KW-0399">Innate immunity</keyword>
<keyword evidence="21" id="KW-0539">Nucleus</keyword>
<accession>A0A8C4T796</accession>
<keyword evidence="17" id="KW-0472">Membrane</keyword>
<keyword evidence="16" id="KW-0333">Golgi apparatus</keyword>
<dbReference type="SMART" id="SM01289">
    <property type="entry name" value="PYRIN"/>
    <property type="match status" value="1"/>
</dbReference>
<dbReference type="PROSITE" id="PS50837">
    <property type="entry name" value="NACHT"/>
    <property type="match status" value="1"/>
</dbReference>
<evidence type="ECO:0000256" key="1">
    <source>
        <dbReference type="ARBA" id="ARBA00004123"/>
    </source>
</evidence>
<keyword evidence="15" id="KW-0805">Transcription regulation</keyword>
<feature type="domain" description="Pyrin" evidence="23">
    <location>
        <begin position="1"/>
        <end position="95"/>
    </location>
</feature>
<evidence type="ECO:0000313" key="25">
    <source>
        <dbReference type="Ensembl" id="ENSECRP00000028239.1"/>
    </source>
</evidence>
<dbReference type="Pfam" id="PF05729">
    <property type="entry name" value="NACHT"/>
    <property type="match status" value="1"/>
</dbReference>
<evidence type="ECO:0000256" key="15">
    <source>
        <dbReference type="ARBA" id="ARBA00023015"/>
    </source>
</evidence>
<dbReference type="GO" id="GO:0005783">
    <property type="term" value="C:endoplasmic reticulum"/>
    <property type="evidence" value="ECO:0007669"/>
    <property type="project" value="UniProtKB-SubCell"/>
</dbReference>
<evidence type="ECO:0000256" key="11">
    <source>
        <dbReference type="ARBA" id="ARBA00022737"/>
    </source>
</evidence>
<keyword evidence="8" id="KW-0964">Secreted</keyword>
<reference evidence="25" key="2">
    <citation type="submission" date="2025-09" db="UniProtKB">
        <authorList>
            <consortium name="Ensembl"/>
        </authorList>
    </citation>
    <scope>IDENTIFICATION</scope>
</reference>
<dbReference type="Gene3D" id="3.40.50.300">
    <property type="entry name" value="P-loop containing nucleotide triphosphate hydrolases"/>
    <property type="match status" value="1"/>
</dbReference>
<dbReference type="InterPro" id="IPR027417">
    <property type="entry name" value="P-loop_NTPase"/>
</dbReference>
<dbReference type="InterPro" id="IPR041267">
    <property type="entry name" value="NLRP_HD2"/>
</dbReference>
<dbReference type="Ensembl" id="ENSECRT00000028826.1">
    <property type="protein sequence ID" value="ENSECRP00000028239.1"/>
    <property type="gene ID" value="ENSECRG00000019071.1"/>
</dbReference>
<evidence type="ECO:0000256" key="12">
    <source>
        <dbReference type="ARBA" id="ARBA00022824"/>
    </source>
</evidence>
<evidence type="ECO:0000256" key="6">
    <source>
        <dbReference type="ARBA" id="ARBA00004613"/>
    </source>
</evidence>
<dbReference type="InterPro" id="IPR004020">
    <property type="entry name" value="DAPIN"/>
</dbReference>
<keyword evidence="7" id="KW-0963">Cytoplasm</keyword>
<dbReference type="Gene3D" id="1.10.533.10">
    <property type="entry name" value="Death Domain, Fas"/>
    <property type="match status" value="1"/>
</dbReference>
<evidence type="ECO:0000256" key="9">
    <source>
        <dbReference type="ARBA" id="ARBA00022553"/>
    </source>
</evidence>
<dbReference type="GO" id="GO:0061702">
    <property type="term" value="C:canonical inflammasome complex"/>
    <property type="evidence" value="ECO:0007669"/>
    <property type="project" value="UniProtKB-SubCell"/>
</dbReference>
<evidence type="ECO:0000259" key="24">
    <source>
        <dbReference type="PROSITE" id="PS50837"/>
    </source>
</evidence>
<dbReference type="Pfam" id="PF02758">
    <property type="entry name" value="PYRIN"/>
    <property type="match status" value="1"/>
</dbReference>
<keyword evidence="22" id="KW-0449">Lipoprotein</keyword>
<evidence type="ECO:0000256" key="18">
    <source>
        <dbReference type="ARBA" id="ARBA00023139"/>
    </source>
</evidence>
<dbReference type="PANTHER" id="PTHR45690">
    <property type="entry name" value="NACHT, LRR AND PYD DOMAINS-CONTAINING PROTEIN 12"/>
    <property type="match status" value="1"/>
</dbReference>
<dbReference type="GO" id="GO:0005576">
    <property type="term" value="C:extracellular region"/>
    <property type="evidence" value="ECO:0007669"/>
    <property type="project" value="UniProtKB-SubCell"/>
</dbReference>
<dbReference type="Pfam" id="PF17776">
    <property type="entry name" value="NLRC4_HD2"/>
    <property type="match status" value="1"/>
</dbReference>
<dbReference type="InterPro" id="IPR011029">
    <property type="entry name" value="DEATH-like_dom_sf"/>
</dbReference>
<keyword evidence="9" id="KW-0597">Phosphoprotein</keyword>
<keyword evidence="26" id="KW-1185">Reference proteome</keyword>
<name>A0A8C4T796_ERPCA</name>
<dbReference type="InterPro" id="IPR007111">
    <property type="entry name" value="NACHT_NTPase"/>
</dbReference>
<evidence type="ECO:0000313" key="26">
    <source>
        <dbReference type="Proteomes" id="UP000694620"/>
    </source>
</evidence>
<dbReference type="InterPro" id="IPR029495">
    <property type="entry name" value="NACHT-assoc"/>
</dbReference>
<evidence type="ECO:0000256" key="4">
    <source>
        <dbReference type="ARBA" id="ARBA00004496"/>
    </source>
</evidence>
<evidence type="ECO:0000256" key="2">
    <source>
        <dbReference type="ARBA" id="ARBA00004240"/>
    </source>
</evidence>
<dbReference type="GeneTree" id="ENSGT00940000159520"/>
<dbReference type="InterPro" id="IPR050637">
    <property type="entry name" value="NLRP_innate_immun_reg"/>
</dbReference>
<keyword evidence="18" id="KW-0564">Palmitate</keyword>
<evidence type="ECO:0000256" key="5">
    <source>
        <dbReference type="ARBA" id="ARBA00004555"/>
    </source>
</evidence>
<evidence type="ECO:0000256" key="10">
    <source>
        <dbReference type="ARBA" id="ARBA00022588"/>
    </source>
</evidence>
<dbReference type="GO" id="GO:0016787">
    <property type="term" value="F:hydrolase activity"/>
    <property type="evidence" value="ECO:0007669"/>
    <property type="project" value="UniProtKB-KW"/>
</dbReference>
<keyword evidence="13" id="KW-0832">Ubl conjugation</keyword>
<evidence type="ECO:0000256" key="22">
    <source>
        <dbReference type="ARBA" id="ARBA00023288"/>
    </source>
</evidence>
<feature type="domain" description="NACHT" evidence="24">
    <location>
        <begin position="194"/>
        <end position="388"/>
    </location>
</feature>
<dbReference type="SUPFAM" id="SSF52047">
    <property type="entry name" value="RNI-like"/>
    <property type="match status" value="1"/>
</dbReference>